<protein>
    <recommendedName>
        <fullName evidence="1">Reverse transcriptase zinc-binding domain-containing protein</fullName>
    </recommendedName>
</protein>
<gene>
    <name evidence="2" type="ORF">Cgig2_010216</name>
</gene>
<sequence length="265" mass="31079">MAELEDLCWQYLDLEEEGGGNVRPTDKLVWHYELKGDFWVKSAYHLIRERRSQDGASSSRCDTGFWRKIWSMNVPPRIRPYAWRVCNNVLASRANIIRRLEHFDASCGFSIELDVHVLLECPLAVQIWECSKFQPAIWEPRHPSLLDCLSSIMRKVDWESLAEFVAVLWECWHARNKFIFQSPDHNPWCFSERKLRLFTAIVRLEEVRLGWECGIRRKQGKESIGLEVEEKTACLYTMQMPRAAGYGQVIMEGDCLVLIELLKKK</sequence>
<comment type="caution">
    <text evidence="2">The sequence shown here is derived from an EMBL/GenBank/DDBJ whole genome shotgun (WGS) entry which is preliminary data.</text>
</comment>
<name>A0A9Q1JUF7_9CARY</name>
<evidence type="ECO:0000313" key="2">
    <source>
        <dbReference type="EMBL" id="KAJ8431184.1"/>
    </source>
</evidence>
<proteinExistence type="predicted"/>
<organism evidence="2 3">
    <name type="scientific">Carnegiea gigantea</name>
    <dbReference type="NCBI Taxonomy" id="171969"/>
    <lineage>
        <taxon>Eukaryota</taxon>
        <taxon>Viridiplantae</taxon>
        <taxon>Streptophyta</taxon>
        <taxon>Embryophyta</taxon>
        <taxon>Tracheophyta</taxon>
        <taxon>Spermatophyta</taxon>
        <taxon>Magnoliopsida</taxon>
        <taxon>eudicotyledons</taxon>
        <taxon>Gunneridae</taxon>
        <taxon>Pentapetalae</taxon>
        <taxon>Caryophyllales</taxon>
        <taxon>Cactineae</taxon>
        <taxon>Cactaceae</taxon>
        <taxon>Cactoideae</taxon>
        <taxon>Echinocereeae</taxon>
        <taxon>Carnegiea</taxon>
    </lineage>
</organism>
<accession>A0A9Q1JUF7</accession>
<dbReference type="Proteomes" id="UP001153076">
    <property type="component" value="Unassembled WGS sequence"/>
</dbReference>
<keyword evidence="3" id="KW-1185">Reference proteome</keyword>
<evidence type="ECO:0000259" key="1">
    <source>
        <dbReference type="Pfam" id="PF13966"/>
    </source>
</evidence>
<dbReference type="OrthoDB" id="1938822at2759"/>
<dbReference type="InterPro" id="IPR026960">
    <property type="entry name" value="RVT-Znf"/>
</dbReference>
<reference evidence="2" key="1">
    <citation type="submission" date="2022-04" db="EMBL/GenBank/DDBJ databases">
        <title>Carnegiea gigantea Genome sequencing and assembly v2.</title>
        <authorList>
            <person name="Copetti D."/>
            <person name="Sanderson M.J."/>
            <person name="Burquez A."/>
            <person name="Wojciechowski M.F."/>
        </authorList>
    </citation>
    <scope>NUCLEOTIDE SEQUENCE</scope>
    <source>
        <strain evidence="2">SGP5-SGP5p</strain>
        <tissue evidence="2">Aerial part</tissue>
    </source>
</reference>
<evidence type="ECO:0000313" key="3">
    <source>
        <dbReference type="Proteomes" id="UP001153076"/>
    </source>
</evidence>
<dbReference type="AlphaFoldDB" id="A0A9Q1JUF7"/>
<dbReference type="Pfam" id="PF13966">
    <property type="entry name" value="zf-RVT"/>
    <property type="match status" value="1"/>
</dbReference>
<feature type="domain" description="Reverse transcriptase zinc-binding" evidence="1">
    <location>
        <begin position="38"/>
        <end position="128"/>
    </location>
</feature>
<dbReference type="EMBL" id="JAKOGI010000710">
    <property type="protein sequence ID" value="KAJ8431184.1"/>
    <property type="molecule type" value="Genomic_DNA"/>
</dbReference>